<protein>
    <submittedName>
        <fullName evidence="1">Uncharacterized protein</fullName>
    </submittedName>
</protein>
<comment type="caution">
    <text evidence="1">The sequence shown here is derived from an EMBL/GenBank/DDBJ whole genome shotgun (WGS) entry which is preliminary data.</text>
</comment>
<organism evidence="1 2">
    <name type="scientific">Irpex rosettiformis</name>
    <dbReference type="NCBI Taxonomy" id="378272"/>
    <lineage>
        <taxon>Eukaryota</taxon>
        <taxon>Fungi</taxon>
        <taxon>Dikarya</taxon>
        <taxon>Basidiomycota</taxon>
        <taxon>Agaricomycotina</taxon>
        <taxon>Agaricomycetes</taxon>
        <taxon>Polyporales</taxon>
        <taxon>Irpicaceae</taxon>
        <taxon>Irpex</taxon>
    </lineage>
</organism>
<name>A0ACB8UIX5_9APHY</name>
<dbReference type="Proteomes" id="UP001055072">
    <property type="component" value="Unassembled WGS sequence"/>
</dbReference>
<sequence length="558" mass="60460">MEIPRHIFLVPALKSFNSETKTKVESHKCFDSVRQKKPKLLTILSIFKSSTTRKQKGESEVSSSLVVKTVTASTPVPAIVITARKTQVANSISTKDATRSPIVRCQLASSPLQSSKGGVSPSDSPRRSSVRLSMRVPIPSSKAKASREPSARQNISLASSSQTTDIQQLPTPPPTPPLECGVPMKVIGEMEKPRIPRSSSMIFPEATPITRSKAMVFISELKISPKPVHREVRKAPTNTLVPKSLSKVVQISLAGKSTSPCGRAPMVKTQVTSMKLVTPKSSFPTKAMVARDANQAEEMEERPIPSVVFQQNGEGEGVEVIKIPQENTKVEVRSADIIVHGITPKASERKASSPLEETTKVESTAKKIGKIVASNSVVSVLRKPASPRKAVHSPAMSELQDVLERRKAAMSSWKAVEPKQLEPLGKESRAPAAQAVAGTGSNIQARIAKIYATAGVKALAQPIVVPPGARMRQFKRPELLETDKASNNIRIQREIEALRTMNKVGAGGAAIVKTRAFGRTEAAKEAAQDTQGETLPLHLRNVSERVRHEHIEKLTQEN</sequence>
<proteinExistence type="predicted"/>
<dbReference type="EMBL" id="MU274901">
    <property type="protein sequence ID" value="KAI0094029.1"/>
    <property type="molecule type" value="Genomic_DNA"/>
</dbReference>
<accession>A0ACB8UIX5</accession>
<evidence type="ECO:0000313" key="2">
    <source>
        <dbReference type="Proteomes" id="UP001055072"/>
    </source>
</evidence>
<reference evidence="1" key="1">
    <citation type="journal article" date="2021" name="Environ. Microbiol.">
        <title>Gene family expansions and transcriptome signatures uncover fungal adaptations to wood decay.</title>
        <authorList>
            <person name="Hage H."/>
            <person name="Miyauchi S."/>
            <person name="Viragh M."/>
            <person name="Drula E."/>
            <person name="Min B."/>
            <person name="Chaduli D."/>
            <person name="Navarro D."/>
            <person name="Favel A."/>
            <person name="Norest M."/>
            <person name="Lesage-Meessen L."/>
            <person name="Balint B."/>
            <person name="Merenyi Z."/>
            <person name="de Eugenio L."/>
            <person name="Morin E."/>
            <person name="Martinez A.T."/>
            <person name="Baldrian P."/>
            <person name="Stursova M."/>
            <person name="Martinez M.J."/>
            <person name="Novotny C."/>
            <person name="Magnuson J.K."/>
            <person name="Spatafora J.W."/>
            <person name="Maurice S."/>
            <person name="Pangilinan J."/>
            <person name="Andreopoulos W."/>
            <person name="LaButti K."/>
            <person name="Hundley H."/>
            <person name="Na H."/>
            <person name="Kuo A."/>
            <person name="Barry K."/>
            <person name="Lipzen A."/>
            <person name="Henrissat B."/>
            <person name="Riley R."/>
            <person name="Ahrendt S."/>
            <person name="Nagy L.G."/>
            <person name="Grigoriev I.V."/>
            <person name="Martin F."/>
            <person name="Rosso M.N."/>
        </authorList>
    </citation>
    <scope>NUCLEOTIDE SEQUENCE</scope>
    <source>
        <strain evidence="1">CBS 384.51</strain>
    </source>
</reference>
<keyword evidence="2" id="KW-1185">Reference proteome</keyword>
<gene>
    <name evidence="1" type="ORF">BDY19DRAFT_989546</name>
</gene>
<evidence type="ECO:0000313" key="1">
    <source>
        <dbReference type="EMBL" id="KAI0094029.1"/>
    </source>
</evidence>